<dbReference type="EMBL" id="CH408035">
    <property type="protein sequence ID" value="EAQ84317.1"/>
    <property type="molecule type" value="Genomic_DNA"/>
</dbReference>
<reference evidence="3" key="1">
    <citation type="journal article" date="2015" name="Genome Announc.">
        <title>Draft genome sequence of the cellulolytic fungus Chaetomium globosum.</title>
        <authorList>
            <person name="Cuomo C.A."/>
            <person name="Untereiner W.A."/>
            <person name="Ma L.-J."/>
            <person name="Grabherr M."/>
            <person name="Birren B.W."/>
        </authorList>
    </citation>
    <scope>NUCLEOTIDE SEQUENCE [LARGE SCALE GENOMIC DNA]</scope>
    <source>
        <strain evidence="3">ATCC 6205 / CBS 148.51 / DSM 1962 / NBRC 6347 / NRRL 1970</strain>
    </source>
</reference>
<dbReference type="eggNOG" id="ENOG502T5YG">
    <property type="taxonomic scope" value="Eukaryota"/>
</dbReference>
<dbReference type="Proteomes" id="UP000001056">
    <property type="component" value="Unassembled WGS sequence"/>
</dbReference>
<dbReference type="VEuPathDB" id="FungiDB:CHGG_10721"/>
<evidence type="ECO:0008006" key="4">
    <source>
        <dbReference type="Google" id="ProtNLM"/>
    </source>
</evidence>
<dbReference type="InParanoid" id="Q2GMT3"/>
<dbReference type="SUPFAM" id="SSF56219">
    <property type="entry name" value="DNase I-like"/>
    <property type="match status" value="1"/>
</dbReference>
<feature type="region of interest" description="Disordered" evidence="1">
    <location>
        <begin position="484"/>
        <end position="517"/>
    </location>
</feature>
<dbReference type="OMA" id="MLWSHSP"/>
<dbReference type="OrthoDB" id="4959729at2759"/>
<dbReference type="InterPro" id="IPR036691">
    <property type="entry name" value="Endo/exonu/phosph_ase_sf"/>
</dbReference>
<dbReference type="GeneID" id="4396218"/>
<evidence type="ECO:0000313" key="2">
    <source>
        <dbReference type="EMBL" id="EAQ84317.1"/>
    </source>
</evidence>
<feature type="compositionally biased region" description="Polar residues" evidence="1">
    <location>
        <begin position="417"/>
        <end position="426"/>
    </location>
</feature>
<dbReference type="HOGENOM" id="CLU_526746_0_0_1"/>
<feature type="region of interest" description="Disordered" evidence="1">
    <location>
        <begin position="192"/>
        <end position="219"/>
    </location>
</feature>
<feature type="region of interest" description="Disordered" evidence="1">
    <location>
        <begin position="402"/>
        <end position="442"/>
    </location>
</feature>
<feature type="compositionally biased region" description="Polar residues" evidence="1">
    <location>
        <begin position="193"/>
        <end position="202"/>
    </location>
</feature>
<dbReference type="AlphaFoldDB" id="Q2GMT3"/>
<proteinExistence type="predicted"/>
<protein>
    <recommendedName>
        <fullName evidence="4">Gag protein</fullName>
    </recommendedName>
</protein>
<gene>
    <name evidence="2" type="ORF">CHGG_10721</name>
</gene>
<evidence type="ECO:0000313" key="3">
    <source>
        <dbReference type="Proteomes" id="UP000001056"/>
    </source>
</evidence>
<keyword evidence="3" id="KW-1185">Reference proteome</keyword>
<sequence length="517" mass="58089">MVPKTLKILQLNVHKRREVQQSLLNEEGLKDFAMLAISKPYARLIEGSVTTVPMSHYNWTKLIPTTRREATWPSRSMLWSHSPRNPRASQPSIYGPAAMAPITEDKTVTQILTGPSTWVSWHREFTNTMDALKLLEYFQGTKELLTEPRSSVNPLRIMERAQERRKKIAEEKGVAILALTDEELEGATEATLDISTATTPPDSETEGEQASGAPTAAQKRTAGKAVDDYFQTYGLFILQSIQNLHDNRRKDWTAQSTKLDKARTFLNTTVAITLRNAHFSTGGSLRDWYKNLKAVAEARHETISALRGRMSDHYTALKGKAITQADFGQWLTQWETLMGEATMYKLPEVSNEGSWFEDYARAVGPIVPLYAALVRSNRLTNPNLGYREIATEARQTTIPLLPSTTGARIQKGAFPSFNPSDSNESGKASKASHKRKNSTLPTEKAKCRLCHGRHHMERCAYIMPHLAPEGFQIRDHVRERVDQNIASDSSLKAEVERIQNKRTKNSKQQPDAPAQGH</sequence>
<name>Q2GMT3_CHAGB</name>
<accession>Q2GMT3</accession>
<organism evidence="2 3">
    <name type="scientific">Chaetomium globosum (strain ATCC 6205 / CBS 148.51 / DSM 1962 / NBRC 6347 / NRRL 1970)</name>
    <name type="common">Soil fungus</name>
    <dbReference type="NCBI Taxonomy" id="306901"/>
    <lineage>
        <taxon>Eukaryota</taxon>
        <taxon>Fungi</taxon>
        <taxon>Dikarya</taxon>
        <taxon>Ascomycota</taxon>
        <taxon>Pezizomycotina</taxon>
        <taxon>Sordariomycetes</taxon>
        <taxon>Sordariomycetidae</taxon>
        <taxon>Sordariales</taxon>
        <taxon>Chaetomiaceae</taxon>
        <taxon>Chaetomium</taxon>
    </lineage>
</organism>
<dbReference type="RefSeq" id="XP_001228648.1">
    <property type="nucleotide sequence ID" value="XM_001228647.1"/>
</dbReference>
<evidence type="ECO:0000256" key="1">
    <source>
        <dbReference type="SAM" id="MobiDB-lite"/>
    </source>
</evidence>